<dbReference type="CDD" id="cd07730">
    <property type="entry name" value="metallo-hydrolase-like_MBL-fold"/>
    <property type="match status" value="1"/>
</dbReference>
<evidence type="ECO:0000313" key="7">
    <source>
        <dbReference type="EMBL" id="KAH7252836.1"/>
    </source>
</evidence>
<sequence length="309" mass="34108">MSANSVAVASLLDLEAKAQGQVQVSALRGGTFTLPKKLFVSSDTDHEFTRVPSLSFLITEDPGASGRPKRTLFDLGLRRDTSIYTPQIQQHLKSRLPMHTTPDVLQNLVGGGLKASDIDEVILSHVHWDHIGTPTDFREAKFMVGAGSLSLLKMGLNGHMSHSNFQQDLFEGLNVAEFTDPSGWDLKGGLKMLDLRHGGYLYVVDSPGHLTGHIALLARLGLQKWALLIGDACHDTRLLTAEQSIAEWTDAEGRPCCIHMDKKKAAETLEIFYMWMRAFEESGMNLTIVFAHDVEWAESHPEAFFPGSL</sequence>
<feature type="domain" description="Metallo-beta-lactamase" evidence="6">
    <location>
        <begin position="112"/>
        <end position="215"/>
    </location>
</feature>
<dbReference type="GO" id="GO:0016787">
    <property type="term" value="F:hydrolase activity"/>
    <property type="evidence" value="ECO:0007669"/>
    <property type="project" value="UniProtKB-KW"/>
</dbReference>
<dbReference type="EMBL" id="JAGPXF010000003">
    <property type="protein sequence ID" value="KAH7252836.1"/>
    <property type="molecule type" value="Genomic_DNA"/>
</dbReference>
<dbReference type="PANTHER" id="PTHR42978">
    <property type="entry name" value="QUORUM-QUENCHING LACTONASE YTNP-RELATED-RELATED"/>
    <property type="match status" value="1"/>
</dbReference>
<keyword evidence="3" id="KW-0479">Metal-binding</keyword>
<comment type="caution">
    <text evidence="7">The sequence shown here is derived from an EMBL/GenBank/DDBJ whole genome shotgun (WGS) entry which is preliminary data.</text>
</comment>
<dbReference type="GO" id="GO:0046872">
    <property type="term" value="F:metal ion binding"/>
    <property type="evidence" value="ECO:0007669"/>
    <property type="project" value="UniProtKB-KW"/>
</dbReference>
<dbReference type="AlphaFoldDB" id="A0A8K0S752"/>
<keyword evidence="8" id="KW-1185">Reference proteome</keyword>
<evidence type="ECO:0000256" key="1">
    <source>
        <dbReference type="ARBA" id="ARBA00001947"/>
    </source>
</evidence>
<dbReference type="InterPro" id="IPR051013">
    <property type="entry name" value="MBL_superfamily_lactonases"/>
</dbReference>
<evidence type="ECO:0000256" key="5">
    <source>
        <dbReference type="ARBA" id="ARBA00022833"/>
    </source>
</evidence>
<protein>
    <submittedName>
        <fullName evidence="7">Beta-lactamase-like protein</fullName>
    </submittedName>
</protein>
<gene>
    <name evidence="7" type="ORF">BKA59DRAFT_394059</name>
</gene>
<proteinExistence type="inferred from homology"/>
<comment type="similarity">
    <text evidence="2">Belongs to the metallo-beta-lactamase superfamily.</text>
</comment>
<reference evidence="7" key="1">
    <citation type="journal article" date="2021" name="Nat. Commun.">
        <title>Genetic determinants of endophytism in the Arabidopsis root mycobiome.</title>
        <authorList>
            <person name="Mesny F."/>
            <person name="Miyauchi S."/>
            <person name="Thiergart T."/>
            <person name="Pickel B."/>
            <person name="Atanasova L."/>
            <person name="Karlsson M."/>
            <person name="Huettel B."/>
            <person name="Barry K.W."/>
            <person name="Haridas S."/>
            <person name="Chen C."/>
            <person name="Bauer D."/>
            <person name="Andreopoulos W."/>
            <person name="Pangilinan J."/>
            <person name="LaButti K."/>
            <person name="Riley R."/>
            <person name="Lipzen A."/>
            <person name="Clum A."/>
            <person name="Drula E."/>
            <person name="Henrissat B."/>
            <person name="Kohler A."/>
            <person name="Grigoriev I.V."/>
            <person name="Martin F.M."/>
            <person name="Hacquard S."/>
        </authorList>
    </citation>
    <scope>NUCLEOTIDE SEQUENCE</scope>
    <source>
        <strain evidence="7">MPI-SDFR-AT-0068</strain>
    </source>
</reference>
<keyword evidence="5" id="KW-0862">Zinc</keyword>
<organism evidence="7 8">
    <name type="scientific">Fusarium tricinctum</name>
    <dbReference type="NCBI Taxonomy" id="61284"/>
    <lineage>
        <taxon>Eukaryota</taxon>
        <taxon>Fungi</taxon>
        <taxon>Dikarya</taxon>
        <taxon>Ascomycota</taxon>
        <taxon>Pezizomycotina</taxon>
        <taxon>Sordariomycetes</taxon>
        <taxon>Hypocreomycetidae</taxon>
        <taxon>Hypocreales</taxon>
        <taxon>Nectriaceae</taxon>
        <taxon>Fusarium</taxon>
        <taxon>Fusarium tricinctum species complex</taxon>
    </lineage>
</organism>
<dbReference type="InterPro" id="IPR001279">
    <property type="entry name" value="Metallo-B-lactamas"/>
</dbReference>
<evidence type="ECO:0000256" key="2">
    <source>
        <dbReference type="ARBA" id="ARBA00007749"/>
    </source>
</evidence>
<dbReference type="Gene3D" id="3.60.15.10">
    <property type="entry name" value="Ribonuclease Z/Hydroxyacylglutathione hydrolase-like"/>
    <property type="match status" value="1"/>
</dbReference>
<dbReference type="SUPFAM" id="SSF56281">
    <property type="entry name" value="Metallo-hydrolase/oxidoreductase"/>
    <property type="match status" value="1"/>
</dbReference>
<accession>A0A8K0S752</accession>
<evidence type="ECO:0000256" key="4">
    <source>
        <dbReference type="ARBA" id="ARBA00022801"/>
    </source>
</evidence>
<dbReference type="OrthoDB" id="10250730at2759"/>
<dbReference type="InterPro" id="IPR036866">
    <property type="entry name" value="RibonucZ/Hydroxyglut_hydro"/>
</dbReference>
<dbReference type="Proteomes" id="UP000813427">
    <property type="component" value="Unassembled WGS sequence"/>
</dbReference>
<evidence type="ECO:0000256" key="3">
    <source>
        <dbReference type="ARBA" id="ARBA00022723"/>
    </source>
</evidence>
<dbReference type="Pfam" id="PF00753">
    <property type="entry name" value="Lactamase_B"/>
    <property type="match status" value="1"/>
</dbReference>
<keyword evidence="4" id="KW-0378">Hydrolase</keyword>
<evidence type="ECO:0000259" key="6">
    <source>
        <dbReference type="Pfam" id="PF00753"/>
    </source>
</evidence>
<name>A0A8K0S752_9HYPO</name>
<comment type="cofactor">
    <cofactor evidence="1">
        <name>Zn(2+)</name>
        <dbReference type="ChEBI" id="CHEBI:29105"/>
    </cofactor>
</comment>
<evidence type="ECO:0000313" key="8">
    <source>
        <dbReference type="Proteomes" id="UP000813427"/>
    </source>
</evidence>
<dbReference type="PANTHER" id="PTHR42978:SF2">
    <property type="entry name" value="102 KBASES UNSTABLE REGION: FROM 1 TO 119443"/>
    <property type="match status" value="1"/>
</dbReference>